<feature type="domain" description="Guanylate cyclase" evidence="3">
    <location>
        <begin position="395"/>
        <end position="525"/>
    </location>
</feature>
<dbReference type="PROSITE" id="PS50112">
    <property type="entry name" value="PAS"/>
    <property type="match status" value="1"/>
</dbReference>
<comment type="caution">
    <text evidence="4">The sequence shown here is derived from an EMBL/GenBank/DDBJ whole genome shotgun (WGS) entry which is preliminary data.</text>
</comment>
<dbReference type="GO" id="GO:0004016">
    <property type="term" value="F:adenylate cyclase activity"/>
    <property type="evidence" value="ECO:0007669"/>
    <property type="project" value="UniProtKB-ARBA"/>
</dbReference>
<dbReference type="InterPro" id="IPR003018">
    <property type="entry name" value="GAF"/>
</dbReference>
<dbReference type="Pfam" id="PF00989">
    <property type="entry name" value="PAS"/>
    <property type="match status" value="1"/>
</dbReference>
<dbReference type="InterPro" id="IPR050697">
    <property type="entry name" value="Adenylyl/Guanylyl_Cyclase_3/4"/>
</dbReference>
<dbReference type="PANTHER" id="PTHR43081:SF1">
    <property type="entry name" value="ADENYLATE CYCLASE, TERMINAL-DIFFERENTIATION SPECIFIC"/>
    <property type="match status" value="1"/>
</dbReference>
<keyword evidence="5" id="KW-1185">Reference proteome</keyword>
<organism evidence="4 5">
    <name type="scientific">Ornatilinea apprima</name>
    <dbReference type="NCBI Taxonomy" id="1134406"/>
    <lineage>
        <taxon>Bacteria</taxon>
        <taxon>Bacillati</taxon>
        <taxon>Chloroflexota</taxon>
        <taxon>Anaerolineae</taxon>
        <taxon>Anaerolineales</taxon>
        <taxon>Anaerolineaceae</taxon>
        <taxon>Ornatilinea</taxon>
    </lineage>
</organism>
<evidence type="ECO:0000259" key="2">
    <source>
        <dbReference type="PROSITE" id="PS50112"/>
    </source>
</evidence>
<dbReference type="Proteomes" id="UP000050417">
    <property type="component" value="Unassembled WGS sequence"/>
</dbReference>
<dbReference type="RefSeq" id="WP_075064512.1">
    <property type="nucleotide sequence ID" value="NZ_LGCL01000045.1"/>
</dbReference>
<dbReference type="PANTHER" id="PTHR43081">
    <property type="entry name" value="ADENYLATE CYCLASE, TERMINAL-DIFFERENTIATION SPECIFIC-RELATED"/>
    <property type="match status" value="1"/>
</dbReference>
<dbReference type="CDD" id="cd07302">
    <property type="entry name" value="CHD"/>
    <property type="match status" value="1"/>
</dbReference>
<protein>
    <recommendedName>
        <fullName evidence="6">Guanylate cyclase domain-containing protein</fullName>
    </recommendedName>
</protein>
<dbReference type="CDD" id="cd00130">
    <property type="entry name" value="PAS"/>
    <property type="match status" value="1"/>
</dbReference>
<dbReference type="GO" id="GO:0006171">
    <property type="term" value="P:cAMP biosynthetic process"/>
    <property type="evidence" value="ECO:0007669"/>
    <property type="project" value="TreeGrafter"/>
</dbReference>
<dbReference type="SUPFAM" id="SSF55073">
    <property type="entry name" value="Nucleotide cyclase"/>
    <property type="match status" value="1"/>
</dbReference>
<reference evidence="4 5" key="1">
    <citation type="submission" date="2015-07" db="EMBL/GenBank/DDBJ databases">
        <title>Genome sequence of Ornatilinea apprima DSM 23815.</title>
        <authorList>
            <person name="Hemp J."/>
            <person name="Ward L.M."/>
            <person name="Pace L.A."/>
            <person name="Fischer W.W."/>
        </authorList>
    </citation>
    <scope>NUCLEOTIDE SEQUENCE [LARGE SCALE GENOMIC DNA]</scope>
    <source>
        <strain evidence="4 5">P3M-1</strain>
    </source>
</reference>
<dbReference type="PROSITE" id="PS50125">
    <property type="entry name" value="GUANYLATE_CYCLASE_2"/>
    <property type="match status" value="1"/>
</dbReference>
<proteinExistence type="inferred from homology"/>
<accession>A0A0N8GKL5</accession>
<dbReference type="NCBIfam" id="TIGR00229">
    <property type="entry name" value="sensory_box"/>
    <property type="match status" value="1"/>
</dbReference>
<dbReference type="InterPro" id="IPR000014">
    <property type="entry name" value="PAS"/>
</dbReference>
<dbReference type="SUPFAM" id="SSF55781">
    <property type="entry name" value="GAF domain-like"/>
    <property type="match status" value="1"/>
</dbReference>
<comment type="similarity">
    <text evidence="1">Belongs to the adenylyl cyclase class-3 family.</text>
</comment>
<dbReference type="GO" id="GO:0006355">
    <property type="term" value="P:regulation of DNA-templated transcription"/>
    <property type="evidence" value="ECO:0007669"/>
    <property type="project" value="InterPro"/>
</dbReference>
<dbReference type="SMART" id="SM00044">
    <property type="entry name" value="CYCc"/>
    <property type="match status" value="1"/>
</dbReference>
<evidence type="ECO:0000259" key="3">
    <source>
        <dbReference type="PROSITE" id="PS50125"/>
    </source>
</evidence>
<dbReference type="EMBL" id="LGCL01000045">
    <property type="protein sequence ID" value="KPL70034.1"/>
    <property type="molecule type" value="Genomic_DNA"/>
</dbReference>
<feature type="domain" description="PAS" evidence="2">
    <location>
        <begin position="242"/>
        <end position="295"/>
    </location>
</feature>
<name>A0A0N8GKL5_9CHLR</name>
<dbReference type="SMART" id="SM00065">
    <property type="entry name" value="GAF"/>
    <property type="match status" value="1"/>
</dbReference>
<dbReference type="PATRIC" id="fig|1134406.4.peg.2987"/>
<dbReference type="Gene3D" id="3.30.450.20">
    <property type="entry name" value="PAS domain"/>
    <property type="match status" value="1"/>
</dbReference>
<dbReference type="STRING" id="1134406.ADN00_18400"/>
<evidence type="ECO:0000313" key="5">
    <source>
        <dbReference type="Proteomes" id="UP000050417"/>
    </source>
</evidence>
<dbReference type="SUPFAM" id="SSF55785">
    <property type="entry name" value="PYP-like sensor domain (PAS domain)"/>
    <property type="match status" value="1"/>
</dbReference>
<dbReference type="Pfam" id="PF00211">
    <property type="entry name" value="Guanylate_cyc"/>
    <property type="match status" value="1"/>
</dbReference>
<dbReference type="SMART" id="SM00091">
    <property type="entry name" value="PAS"/>
    <property type="match status" value="1"/>
</dbReference>
<dbReference type="InterPro" id="IPR035965">
    <property type="entry name" value="PAS-like_dom_sf"/>
</dbReference>
<dbReference type="InterPro" id="IPR029787">
    <property type="entry name" value="Nucleotide_cyclase"/>
</dbReference>
<dbReference type="Gene3D" id="3.30.70.1230">
    <property type="entry name" value="Nucleotide cyclase"/>
    <property type="match status" value="1"/>
</dbReference>
<dbReference type="GO" id="GO:0035556">
    <property type="term" value="P:intracellular signal transduction"/>
    <property type="evidence" value="ECO:0007669"/>
    <property type="project" value="InterPro"/>
</dbReference>
<dbReference type="OrthoDB" id="9806704at2"/>
<dbReference type="Gene3D" id="3.30.450.40">
    <property type="match status" value="1"/>
</dbReference>
<dbReference type="Pfam" id="PF01590">
    <property type="entry name" value="GAF"/>
    <property type="match status" value="1"/>
</dbReference>
<sequence length="573" mass="63602">MNDSQQETTFEDLCQRIDALLVYAERMQQFLRDNRPASMPSVIFEGVESMALQLPKIKKKAGLLAAEQNRLHALAGIGQVVNSSLELDVVLEMVMDTIIGLLGAERGFLMLKNDAGSLTMQVARNWERETLEASEFEISHTIIQRVEAEGRAVLTTNAQEDPRFTGQQSVMAYNLRSILAVPMNVKNEMIGVIYADNRIRSGLFTQKERDILEAFANQAAVAIENARLFESVRRTLAEVTELKNLMDQVFASITSGVLTADVQERILLCNRAAERIMGIAAQEMIGMNLGDLFAPMNLCLEDPLIQVLKEDEMVVGLETSSDLPERGRVDLRMSFSPLKDFQETTRGVAIVVEDLTEKKRLESQRQLFERMVSPRVIAQLDPNRLRLGGQKAEITTLFADIRGFTQFSESVDAQELVAVLNQYLAAAAEAVLCEEGTVDKFLGDGVMAWFNAPIAQADHTLRALRAALGIREGISRLHAKMPCEQWLGFGIGIHVGEAVLGLVGTEQRLDYTAIGDSVNTAKRIQEYASLGQILVSQDVYERVRGSVEARPLEAVLLKGKRDPLRVYEITGLC</sequence>
<dbReference type="InterPro" id="IPR001054">
    <property type="entry name" value="A/G_cyclase"/>
</dbReference>
<evidence type="ECO:0000256" key="1">
    <source>
        <dbReference type="ARBA" id="ARBA00005381"/>
    </source>
</evidence>
<evidence type="ECO:0000313" key="4">
    <source>
        <dbReference type="EMBL" id="KPL70034.1"/>
    </source>
</evidence>
<gene>
    <name evidence="4" type="ORF">ADN00_18400</name>
</gene>
<dbReference type="InterPro" id="IPR013767">
    <property type="entry name" value="PAS_fold"/>
</dbReference>
<dbReference type="InterPro" id="IPR029016">
    <property type="entry name" value="GAF-like_dom_sf"/>
</dbReference>
<dbReference type="AlphaFoldDB" id="A0A0N8GKL5"/>
<evidence type="ECO:0008006" key="6">
    <source>
        <dbReference type="Google" id="ProtNLM"/>
    </source>
</evidence>